<accession>A0A835F8R5</accession>
<dbReference type="Proteomes" id="UP000636709">
    <property type="component" value="Unassembled WGS sequence"/>
</dbReference>
<dbReference type="EMBL" id="JACEFO010001605">
    <property type="protein sequence ID" value="KAF8731904.1"/>
    <property type="molecule type" value="Genomic_DNA"/>
</dbReference>
<evidence type="ECO:0000313" key="2">
    <source>
        <dbReference type="Proteomes" id="UP000636709"/>
    </source>
</evidence>
<gene>
    <name evidence="1" type="ORF">HU200_015850</name>
</gene>
<organism evidence="1 2">
    <name type="scientific">Digitaria exilis</name>
    <dbReference type="NCBI Taxonomy" id="1010633"/>
    <lineage>
        <taxon>Eukaryota</taxon>
        <taxon>Viridiplantae</taxon>
        <taxon>Streptophyta</taxon>
        <taxon>Embryophyta</taxon>
        <taxon>Tracheophyta</taxon>
        <taxon>Spermatophyta</taxon>
        <taxon>Magnoliopsida</taxon>
        <taxon>Liliopsida</taxon>
        <taxon>Poales</taxon>
        <taxon>Poaceae</taxon>
        <taxon>PACMAD clade</taxon>
        <taxon>Panicoideae</taxon>
        <taxon>Panicodae</taxon>
        <taxon>Paniceae</taxon>
        <taxon>Anthephorinae</taxon>
        <taxon>Digitaria</taxon>
    </lineage>
</organism>
<sequence>MRMRWYVGAKATKLTLRRSAKLMDLEGLGFPVLVMSASAAGLLPFPGGDRSFGPPSPLGFEPPTAAPPGFKGGKLEKAGTKLGIQAQGEREDLPVAAAAAAMVRGGTRCYRASGVQEDGRELRGGELATRARKKSAFRRGASRRVGDGDGGGGGGALWDLNSAEKADCLRGKMVGPGCQAAASAVTVEPNEALCRRAMDQNSPPAMLLLRIRRLLLLLSAMADS</sequence>
<comment type="caution">
    <text evidence="1">The sequence shown here is derived from an EMBL/GenBank/DDBJ whole genome shotgun (WGS) entry which is preliminary data.</text>
</comment>
<keyword evidence="2" id="KW-1185">Reference proteome</keyword>
<dbReference type="AlphaFoldDB" id="A0A835F8R5"/>
<name>A0A835F8R5_9POAL</name>
<proteinExistence type="predicted"/>
<reference evidence="1" key="1">
    <citation type="submission" date="2020-07" db="EMBL/GenBank/DDBJ databases">
        <title>Genome sequence and genetic diversity analysis of an under-domesticated orphan crop, white fonio (Digitaria exilis).</title>
        <authorList>
            <person name="Bennetzen J.L."/>
            <person name="Chen S."/>
            <person name="Ma X."/>
            <person name="Wang X."/>
            <person name="Yssel A.E.J."/>
            <person name="Chaluvadi S.R."/>
            <person name="Johnson M."/>
            <person name="Gangashetty P."/>
            <person name="Hamidou F."/>
            <person name="Sanogo M.D."/>
            <person name="Zwaenepoel A."/>
            <person name="Wallace J."/>
            <person name="Van De Peer Y."/>
            <person name="Van Deynze A."/>
        </authorList>
    </citation>
    <scope>NUCLEOTIDE SEQUENCE</scope>
    <source>
        <tissue evidence="1">Leaves</tissue>
    </source>
</reference>
<evidence type="ECO:0000313" key="1">
    <source>
        <dbReference type="EMBL" id="KAF8731904.1"/>
    </source>
</evidence>
<protein>
    <submittedName>
        <fullName evidence="1">Uncharacterized protein</fullName>
    </submittedName>
</protein>